<comment type="caution">
    <text evidence="1">The sequence shown here is derived from an EMBL/GenBank/DDBJ whole genome shotgun (WGS) entry which is preliminary data.</text>
</comment>
<name>A0AC61R9H7_9FIRM</name>
<dbReference type="EMBL" id="SRYG01000005">
    <property type="protein sequence ID" value="TGY66572.1"/>
    <property type="molecule type" value="Genomic_DNA"/>
</dbReference>
<accession>A0AC61R9H7</accession>
<evidence type="ECO:0000313" key="1">
    <source>
        <dbReference type="EMBL" id="TGY66572.1"/>
    </source>
</evidence>
<dbReference type="Proteomes" id="UP000308836">
    <property type="component" value="Unassembled WGS sequence"/>
</dbReference>
<organism evidence="1 2">
    <name type="scientific">Dubosiella muris</name>
    <dbReference type="NCBI Taxonomy" id="3038133"/>
    <lineage>
        <taxon>Bacteria</taxon>
        <taxon>Bacillati</taxon>
        <taxon>Bacillota</taxon>
        <taxon>Erysipelotrichia</taxon>
        <taxon>Erysipelotrichales</taxon>
        <taxon>Erysipelotrichaceae</taxon>
        <taxon>Dubosiella</taxon>
    </lineage>
</organism>
<evidence type="ECO:0000313" key="2">
    <source>
        <dbReference type="Proteomes" id="UP000308836"/>
    </source>
</evidence>
<proteinExistence type="predicted"/>
<sequence length="185" mass="21802">MLNEFYYGNLWIDTKRKTSNASLILVVPFYFLPAVFGMQTVCHFTLDSLELTRLTKPNQRKNIPYTEIGSIELFVIRRKWEGGTFLSMLVPYYNFDLVVHLKDNGRDDPKLEIEFPATYSFVEAIQRLKENHIYVHDAFGVFERFTNEESFKKDFASYFDEHYHALAAEYGLDDPRIGFTARQRL</sequence>
<protein>
    <submittedName>
        <fullName evidence="1">Uncharacterized protein</fullName>
    </submittedName>
</protein>
<reference evidence="1" key="1">
    <citation type="submission" date="2019-04" db="EMBL/GenBank/DDBJ databases">
        <title>Microbes associate with the intestines of laboratory mice.</title>
        <authorList>
            <person name="Navarre W."/>
            <person name="Wong E."/>
            <person name="Huang K."/>
            <person name="Tropini C."/>
            <person name="Ng K."/>
            <person name="Yu B."/>
        </authorList>
    </citation>
    <scope>NUCLEOTIDE SEQUENCE</scope>
    <source>
        <strain evidence="1">NM09_H32</strain>
    </source>
</reference>
<gene>
    <name evidence="1" type="ORF">E5336_03305</name>
</gene>
<keyword evidence="2" id="KW-1185">Reference proteome</keyword>